<organism evidence="2 3">
    <name type="scientific">Tepidibacillus decaturensis</name>
    <dbReference type="NCBI Taxonomy" id="1413211"/>
    <lineage>
        <taxon>Bacteria</taxon>
        <taxon>Bacillati</taxon>
        <taxon>Bacillota</taxon>
        <taxon>Bacilli</taxon>
        <taxon>Bacillales</taxon>
        <taxon>Bacillaceae</taxon>
        <taxon>Tepidibacillus</taxon>
    </lineage>
</organism>
<dbReference type="Proteomes" id="UP000070352">
    <property type="component" value="Unassembled WGS sequence"/>
</dbReference>
<evidence type="ECO:0000313" key="2">
    <source>
        <dbReference type="EMBL" id="KXG44415.1"/>
    </source>
</evidence>
<dbReference type="InterPro" id="IPR009057">
    <property type="entry name" value="Homeodomain-like_sf"/>
</dbReference>
<dbReference type="RefSeq" id="WP_068726130.1">
    <property type="nucleotide sequence ID" value="NZ_LSKU01000001.1"/>
</dbReference>
<dbReference type="OrthoDB" id="9792148at2"/>
<dbReference type="AlphaFoldDB" id="A0A135L5X2"/>
<dbReference type="EMBL" id="LSKU01000001">
    <property type="protein sequence ID" value="KXG44415.1"/>
    <property type="molecule type" value="Genomic_DNA"/>
</dbReference>
<dbReference type="PANTHER" id="PTHR33744">
    <property type="entry name" value="CARBOHYDRATE DIACID REGULATOR"/>
    <property type="match status" value="1"/>
</dbReference>
<evidence type="ECO:0000313" key="3">
    <source>
        <dbReference type="Proteomes" id="UP000070352"/>
    </source>
</evidence>
<accession>A0A135L5X2</accession>
<dbReference type="Pfam" id="PF13556">
    <property type="entry name" value="HTH_30"/>
    <property type="match status" value="1"/>
</dbReference>
<gene>
    <name evidence="2" type="ORF">U473_10635</name>
</gene>
<dbReference type="STRING" id="1413211.U473_10635"/>
<reference evidence="2 3" key="1">
    <citation type="submission" date="2016-02" db="EMBL/GenBank/DDBJ databases">
        <title>Draft Genome for Tepidibacillus decaturensis nov. sp. Strain Z9, an Anaerobic, Moderately Thermophilic and Heterotrophic Bacterium from Deep Subsurface of the Illinois Basin, USA.</title>
        <authorList>
            <person name="Dong Y."/>
            <person name="Chang J.Y."/>
            <person name="Sanford R."/>
            <person name="Fouke B.W."/>
        </authorList>
    </citation>
    <scope>NUCLEOTIDE SEQUENCE [LARGE SCALE GENOMIC DNA]</scope>
    <source>
        <strain evidence="2 3">Z9</strain>
    </source>
</reference>
<dbReference type="InterPro" id="IPR051448">
    <property type="entry name" value="CdaR-like_regulators"/>
</dbReference>
<comment type="caution">
    <text evidence="2">The sequence shown here is derived from an EMBL/GenBank/DDBJ whole genome shotgun (WGS) entry which is preliminary data.</text>
</comment>
<sequence length="324" mass="39193">MEIEIYSVSATTEKEKDQKNNHDIFLFEKDHIRTYLRLPREKQDFTKKEIVEMIAYLKENLLNEDPEQTRLQEWLKEQWMDKSYTNTRPTMIQIPAWVNKVKNWNQGWIPILFIKQRHSEWDHSLIELLHSYLEFDFFEVTISETMLMIVISNLELKIPYHQSIELEEFAYGLQAMIQNEWEEEIKIGLHYPIDQIEDLIKEGRQLLLDEKWVMRLWQQVDLLLPWTHQLERLIFSIPEDGLKLFKPLQWPNDPELNKTLEVFFEENLNMSETARRLYIHRNTLQYRLEKIKQATNLDVKKFEDAVIAKIIMMLNKDDGQNAQN</sequence>
<dbReference type="PANTHER" id="PTHR33744:SF15">
    <property type="entry name" value="CARBOHYDRATE DIACID REGULATOR"/>
    <property type="match status" value="1"/>
</dbReference>
<feature type="domain" description="PucR C-terminal helix-turn-helix" evidence="1">
    <location>
        <begin position="258"/>
        <end position="306"/>
    </location>
</feature>
<dbReference type="InterPro" id="IPR025736">
    <property type="entry name" value="PucR_C-HTH_dom"/>
</dbReference>
<name>A0A135L5X2_9BACI</name>
<dbReference type="Gene3D" id="1.10.10.2840">
    <property type="entry name" value="PucR C-terminal helix-turn-helix domain"/>
    <property type="match status" value="1"/>
</dbReference>
<keyword evidence="3" id="KW-1185">Reference proteome</keyword>
<protein>
    <recommendedName>
        <fullName evidence="1">PucR C-terminal helix-turn-helix domain-containing protein</fullName>
    </recommendedName>
</protein>
<dbReference type="SUPFAM" id="SSF46689">
    <property type="entry name" value="Homeodomain-like"/>
    <property type="match status" value="1"/>
</dbReference>
<proteinExistence type="predicted"/>
<dbReference type="InterPro" id="IPR042070">
    <property type="entry name" value="PucR_C-HTH_sf"/>
</dbReference>
<evidence type="ECO:0000259" key="1">
    <source>
        <dbReference type="Pfam" id="PF13556"/>
    </source>
</evidence>